<dbReference type="AlphaFoldDB" id="A0A6J8EPA0"/>
<keyword evidence="2" id="KW-1185">Reference proteome</keyword>
<sequence length="225" mass="25322">MANASASSVFAIKIAKCQHLEAKNLLKCLEHRWTLMEVFEEEHGESSKTAQIKRVYDLCKGYSVEFLKLADPPSDESEEDDVTAEYFSDMLQGISPSDNVLEYLNVKQSTIGQRENHEWQKHRKCIITASVVSNIMKCLLGRLFKSDEKEVRGKMRDRLKLYRISHVMEIPDMAVYSSDSDELMDPQMTASATGYTPQHTSANAMIMHGASSSLGTPNFSLNSTT</sequence>
<evidence type="ECO:0000313" key="1">
    <source>
        <dbReference type="EMBL" id="CAC5422449.1"/>
    </source>
</evidence>
<accession>A0A6J8EPA0</accession>
<dbReference type="EMBL" id="CACVKT020009597">
    <property type="protein sequence ID" value="CAC5422449.1"/>
    <property type="molecule type" value="Genomic_DNA"/>
</dbReference>
<organism evidence="1 2">
    <name type="scientific">Mytilus coruscus</name>
    <name type="common">Sea mussel</name>
    <dbReference type="NCBI Taxonomy" id="42192"/>
    <lineage>
        <taxon>Eukaryota</taxon>
        <taxon>Metazoa</taxon>
        <taxon>Spiralia</taxon>
        <taxon>Lophotrochozoa</taxon>
        <taxon>Mollusca</taxon>
        <taxon>Bivalvia</taxon>
        <taxon>Autobranchia</taxon>
        <taxon>Pteriomorphia</taxon>
        <taxon>Mytilida</taxon>
        <taxon>Mytiloidea</taxon>
        <taxon>Mytilidae</taxon>
        <taxon>Mytilinae</taxon>
        <taxon>Mytilus</taxon>
    </lineage>
</organism>
<gene>
    <name evidence="1" type="ORF">MCOR_54499</name>
</gene>
<name>A0A6J8EPA0_MYTCO</name>
<protein>
    <submittedName>
        <fullName evidence="1">Uncharacterized protein</fullName>
    </submittedName>
</protein>
<reference evidence="1 2" key="1">
    <citation type="submission" date="2020-06" db="EMBL/GenBank/DDBJ databases">
        <authorList>
            <person name="Li R."/>
            <person name="Bekaert M."/>
        </authorList>
    </citation>
    <scope>NUCLEOTIDE SEQUENCE [LARGE SCALE GENOMIC DNA]</scope>
    <source>
        <strain evidence="2">wild</strain>
    </source>
</reference>
<evidence type="ECO:0000313" key="2">
    <source>
        <dbReference type="Proteomes" id="UP000507470"/>
    </source>
</evidence>
<dbReference type="Proteomes" id="UP000507470">
    <property type="component" value="Unassembled WGS sequence"/>
</dbReference>
<proteinExistence type="predicted"/>